<proteinExistence type="predicted"/>
<keyword evidence="3" id="KW-1185">Reference proteome</keyword>
<organism evidence="2 3">
    <name type="scientific">Rhodoferax koreensis</name>
    <dbReference type="NCBI Taxonomy" id="1842727"/>
    <lineage>
        <taxon>Bacteria</taxon>
        <taxon>Pseudomonadati</taxon>
        <taxon>Pseudomonadota</taxon>
        <taxon>Betaproteobacteria</taxon>
        <taxon>Burkholderiales</taxon>
        <taxon>Comamonadaceae</taxon>
        <taxon>Rhodoferax</taxon>
    </lineage>
</organism>
<dbReference type="RefSeq" id="WP_076197512.1">
    <property type="nucleotide sequence ID" value="NZ_CP019236.1"/>
</dbReference>
<dbReference type="STRING" id="1842727.RD110_05705"/>
<sequence>MTIAYQFLPWARRGLARAHQAADGAGPLPARARITVGLTLQARQDGVPAAAVAGGIDLSVYGPGDVIGIDPRLVVRTDPPANVRNFEPNYLAVIDFDPPDFPWMMTPARADAAQRLRPWLALVVLRRDAVALPRLLPGAPLPALSLTAAQVGSELPDLQDAALWAHAQALTTRGVGDVAGLALELRQSPERNISRLVCPRRLEPRTAYIACVVPAFDVGVQRGLGLPVAADARLGPAWHRDAPSAMDLPVYYHWEFGTGPVGDIETLARRIKTPDKYRNDAELLAQLDHIGELPVAVDGDHLLFEGARPGQTIFEGALVSLDFAPAAPEPTVAQKLEGMLNSGQDLASAGTPKPAKVPTLSPPIYGEFPARRHAVQRGQVGMRWLDQLNLQPRYRLAAGWGAELVRRNQDEFMQAAWEQVGEVLAAERAFSLSRLSRDVLQAIERRHLAKLPDHRLMALLAPARARLKLQESLSLYGRIEAATLPEELFDGAMRRFAAPTRQTLRMALWRGRQLGLPNVATQMQGLVNLFANAASQVAQVDPNRFVPDGLMGSRSFDDIPLPADLDAVVDLAPYTGLTETLTGHEIVRIRDGIAAARQQAAVSKRTAPKMGDVWHTGILTETHTLRIAALQRAAGRHLDVAEVDQLVKQVSKPGAEGVLLSVAPEGAVTAQAMRIDGRNGNLKLMGRAVGMRGQGPAPRAIAKGALGAVPVRALRQYGNAAVFASLPSGALGQGAEAVVIKVGAPGRFEPADAAPAPEALPTITLPPAEKRRAVVGRYAQAFKDYQARAVDPFEALQVSIAPLDFALAPSTAQARARIDPAQTVPARLASTLALGGQSVAWNAATGLANPFLSTRLDTAFLASMRYVVPRQWDRVMAFPHLAMPLARKLELFAPEVFLPGVGVLPDDFIMAVKTNPRFVEALMVGANHEMGRELLWQGFPTDQRGTPFQHFWQRLDGGVDIDFIHTWQQKPLGGQPGSSEMLVLLIRGQLLERFPSLNIYAYPKGPNDQRPGASGPLDADGKPQMDPALVRPPILRGHLGSDITYVGFDPAIRPTEANMQNWFFVLEEHMTEPRFGFDEPDGPGQDSNSWMDVDWSEAGVAPGACFNGANLRGAPPARGQAAWNTPHAAMAAQALMQRPFRGYYAGSKLVPPKK</sequence>
<evidence type="ECO:0000313" key="3">
    <source>
        <dbReference type="Proteomes" id="UP000186609"/>
    </source>
</evidence>
<reference evidence="2 3" key="1">
    <citation type="submission" date="2017-01" db="EMBL/GenBank/DDBJ databases">
        <authorList>
            <person name="Mah S.A."/>
            <person name="Swanson W.J."/>
            <person name="Moy G.W."/>
            <person name="Vacquier V.D."/>
        </authorList>
    </citation>
    <scope>NUCLEOTIDE SEQUENCE [LARGE SCALE GENOMIC DNA]</scope>
    <source>
        <strain evidence="2 3">DCY110</strain>
    </source>
</reference>
<gene>
    <name evidence="2" type="ORF">RD110_05705</name>
</gene>
<protein>
    <submittedName>
        <fullName evidence="2">Uncharacterized protein</fullName>
    </submittedName>
</protein>
<name>A0A1P8JSP2_9BURK</name>
<dbReference type="Proteomes" id="UP000186609">
    <property type="component" value="Chromosome"/>
</dbReference>
<accession>A0A1P8JSP2</accession>
<dbReference type="AlphaFoldDB" id="A0A1P8JSP2"/>
<evidence type="ECO:0000256" key="1">
    <source>
        <dbReference type="SAM" id="MobiDB-lite"/>
    </source>
</evidence>
<evidence type="ECO:0000313" key="2">
    <source>
        <dbReference type="EMBL" id="APW36748.1"/>
    </source>
</evidence>
<dbReference type="OrthoDB" id="9816502at2"/>
<dbReference type="KEGG" id="rhy:RD110_05705"/>
<feature type="region of interest" description="Disordered" evidence="1">
    <location>
        <begin position="1002"/>
        <end position="1025"/>
    </location>
</feature>
<dbReference type="EMBL" id="CP019236">
    <property type="protein sequence ID" value="APW36748.1"/>
    <property type="molecule type" value="Genomic_DNA"/>
</dbReference>